<protein>
    <recommendedName>
        <fullName evidence="4">BEN domain-containing protein</fullName>
    </recommendedName>
</protein>
<proteinExistence type="predicted"/>
<feature type="region of interest" description="Disordered" evidence="1">
    <location>
        <begin position="96"/>
        <end position="137"/>
    </location>
</feature>
<feature type="compositionally biased region" description="Basic and acidic residues" evidence="1">
    <location>
        <begin position="187"/>
        <end position="197"/>
    </location>
</feature>
<sequence>MSLDCRVCERLDELSTMGKTKAVVYWLDSEQVSSEDLSKINEEDRHVGAITTVKSGNKFHRGVVRFISSDILKLSEKEEEICLEIEEMVQKRKDAENDALKKGRGNRRKRVSAASTASANQVASAVGERLKPLTPQQVQKAKEVAAARKATEASQRAAQDEVDQEVLRDAIDDDDLFVESDGDDHVDDGHDVKKSGNEDDSVSNDNTNCCKHCLDLQQAYKDLPNYLRVLTRFSEFAQGTKGTIEYLEVLPVPSDTPKVGLTKGSKVFLSISDKNSIKRDGDGDPSKMTRLALLAVFGRQNVETTELTAKGQKKGCKGIRPHVLKALKDLFENL</sequence>
<gene>
    <name evidence="2" type="ORF">ONE63_009579</name>
</gene>
<evidence type="ECO:0000256" key="1">
    <source>
        <dbReference type="SAM" id="MobiDB-lite"/>
    </source>
</evidence>
<dbReference type="AlphaFoldDB" id="A0AAV7XLF5"/>
<evidence type="ECO:0000313" key="2">
    <source>
        <dbReference type="EMBL" id="KAJ1526445.1"/>
    </source>
</evidence>
<dbReference type="EMBL" id="JAPTSV010000007">
    <property type="protein sequence ID" value="KAJ1526445.1"/>
    <property type="molecule type" value="Genomic_DNA"/>
</dbReference>
<feature type="compositionally biased region" description="Acidic residues" evidence="1">
    <location>
        <begin position="173"/>
        <end position="186"/>
    </location>
</feature>
<feature type="region of interest" description="Disordered" evidence="1">
    <location>
        <begin position="173"/>
        <end position="204"/>
    </location>
</feature>
<dbReference type="Proteomes" id="UP001075354">
    <property type="component" value="Chromosome 7"/>
</dbReference>
<feature type="compositionally biased region" description="Polar residues" evidence="1">
    <location>
        <begin position="113"/>
        <end position="123"/>
    </location>
</feature>
<organism evidence="2 3">
    <name type="scientific">Megalurothrips usitatus</name>
    <name type="common">bean blossom thrips</name>
    <dbReference type="NCBI Taxonomy" id="439358"/>
    <lineage>
        <taxon>Eukaryota</taxon>
        <taxon>Metazoa</taxon>
        <taxon>Ecdysozoa</taxon>
        <taxon>Arthropoda</taxon>
        <taxon>Hexapoda</taxon>
        <taxon>Insecta</taxon>
        <taxon>Pterygota</taxon>
        <taxon>Neoptera</taxon>
        <taxon>Paraneoptera</taxon>
        <taxon>Thysanoptera</taxon>
        <taxon>Terebrantia</taxon>
        <taxon>Thripoidea</taxon>
        <taxon>Thripidae</taxon>
        <taxon>Megalurothrips</taxon>
    </lineage>
</organism>
<evidence type="ECO:0000313" key="3">
    <source>
        <dbReference type="Proteomes" id="UP001075354"/>
    </source>
</evidence>
<name>A0AAV7XLF5_9NEOP</name>
<keyword evidence="3" id="KW-1185">Reference proteome</keyword>
<accession>A0AAV7XLF5</accession>
<reference evidence="2" key="1">
    <citation type="submission" date="2022-12" db="EMBL/GenBank/DDBJ databases">
        <title>Chromosome-level genome assembly of the bean flower thrips Megalurothrips usitatus.</title>
        <authorList>
            <person name="Ma L."/>
            <person name="Liu Q."/>
            <person name="Li H."/>
            <person name="Cai W."/>
        </authorList>
    </citation>
    <scope>NUCLEOTIDE SEQUENCE</scope>
    <source>
        <strain evidence="2">Cailab_2022a</strain>
    </source>
</reference>
<feature type="compositionally biased region" description="Basic residues" evidence="1">
    <location>
        <begin position="102"/>
        <end position="111"/>
    </location>
</feature>
<comment type="caution">
    <text evidence="2">The sequence shown here is derived from an EMBL/GenBank/DDBJ whole genome shotgun (WGS) entry which is preliminary data.</text>
</comment>
<evidence type="ECO:0008006" key="4">
    <source>
        <dbReference type="Google" id="ProtNLM"/>
    </source>
</evidence>